<keyword evidence="1" id="KW-1133">Transmembrane helix</keyword>
<dbReference type="EMBL" id="JAPWTJ010002502">
    <property type="protein sequence ID" value="KAJ8965912.1"/>
    <property type="molecule type" value="Genomic_DNA"/>
</dbReference>
<comment type="caution">
    <text evidence="2">The sequence shown here is derived from an EMBL/GenBank/DDBJ whole genome shotgun (WGS) entry which is preliminary data.</text>
</comment>
<evidence type="ECO:0000256" key="1">
    <source>
        <dbReference type="SAM" id="Phobius"/>
    </source>
</evidence>
<accession>A0ABQ9IV19</accession>
<keyword evidence="3" id="KW-1185">Reference proteome</keyword>
<protein>
    <recommendedName>
        <fullName evidence="4">ATP synthase F0 subunit 8</fullName>
    </recommendedName>
</protein>
<proteinExistence type="predicted"/>
<keyword evidence="1" id="KW-0472">Membrane</keyword>
<evidence type="ECO:0008006" key="4">
    <source>
        <dbReference type="Google" id="ProtNLM"/>
    </source>
</evidence>
<organism evidence="2 3">
    <name type="scientific">Molorchus minor</name>
    <dbReference type="NCBI Taxonomy" id="1323400"/>
    <lineage>
        <taxon>Eukaryota</taxon>
        <taxon>Metazoa</taxon>
        <taxon>Ecdysozoa</taxon>
        <taxon>Arthropoda</taxon>
        <taxon>Hexapoda</taxon>
        <taxon>Insecta</taxon>
        <taxon>Pterygota</taxon>
        <taxon>Neoptera</taxon>
        <taxon>Endopterygota</taxon>
        <taxon>Coleoptera</taxon>
        <taxon>Polyphaga</taxon>
        <taxon>Cucujiformia</taxon>
        <taxon>Chrysomeloidea</taxon>
        <taxon>Cerambycidae</taxon>
        <taxon>Lamiinae</taxon>
        <taxon>Monochamini</taxon>
        <taxon>Molorchus</taxon>
    </lineage>
</organism>
<evidence type="ECO:0000313" key="3">
    <source>
        <dbReference type="Proteomes" id="UP001162164"/>
    </source>
</evidence>
<feature type="transmembrane region" description="Helical" evidence="1">
    <location>
        <begin position="28"/>
        <end position="49"/>
    </location>
</feature>
<evidence type="ECO:0000313" key="2">
    <source>
        <dbReference type="EMBL" id="KAJ8965912.1"/>
    </source>
</evidence>
<gene>
    <name evidence="2" type="ORF">NQ317_014100</name>
</gene>
<reference evidence="2" key="1">
    <citation type="journal article" date="2023" name="Insect Mol. Biol.">
        <title>Genome sequencing provides insights into the evolution of gene families encoding plant cell wall-degrading enzymes in longhorned beetles.</title>
        <authorList>
            <person name="Shin N.R."/>
            <person name="Okamura Y."/>
            <person name="Kirsch R."/>
            <person name="Pauchet Y."/>
        </authorList>
    </citation>
    <scope>NUCLEOTIDE SEQUENCE</scope>
    <source>
        <strain evidence="2">MMC_N1</strain>
    </source>
</reference>
<dbReference type="Proteomes" id="UP001162164">
    <property type="component" value="Unassembled WGS sequence"/>
</dbReference>
<keyword evidence="1" id="KW-0812">Transmembrane</keyword>
<sequence length="84" mass="9340">MCSHEDSKQISNTFHSKILWWGKASGRYFLLIMIALVGECAIYALAWAWPNCVGLGLGRRGTNKSPTKEIMGQVDKSNSLLLLI</sequence>
<name>A0ABQ9IV19_9CUCU</name>